<comment type="similarity">
    <text evidence="2">Belongs to the CCC1 family.</text>
</comment>
<evidence type="ECO:0000256" key="10">
    <source>
        <dbReference type="SAM" id="Phobius"/>
    </source>
</evidence>
<keyword evidence="3" id="KW-0406">Ion transport</keyword>
<evidence type="ECO:0000256" key="8">
    <source>
        <dbReference type="ARBA" id="ARBA00044464"/>
    </source>
</evidence>
<protein>
    <submittedName>
        <fullName evidence="11">Uncharacterized protein</fullName>
    </submittedName>
</protein>
<reference evidence="11" key="1">
    <citation type="submission" date="2019-09" db="EMBL/GenBank/DDBJ databases">
        <authorList>
            <person name="Zhang L."/>
        </authorList>
    </citation>
    <scope>NUCLEOTIDE SEQUENCE</scope>
</reference>
<sequence length="102" mass="11100">MAIGEYVSLYSQVDIELAQMEREKRYADVESSPENEEKEKEKMPSPLQAAGASAVAFGIGAVLPLLAGAFINQHWVRIGTVSSSVWLGWCIPGRLAHLQVNG</sequence>
<evidence type="ECO:0000256" key="3">
    <source>
        <dbReference type="ARBA" id="ARBA00022496"/>
    </source>
</evidence>
<comment type="catalytic activity">
    <reaction evidence="8">
        <text>Fe(2+)(in) = Fe(2+)(out)</text>
        <dbReference type="Rhea" id="RHEA:28486"/>
        <dbReference type="ChEBI" id="CHEBI:29033"/>
    </reaction>
    <physiologicalReaction direction="left-to-right" evidence="8">
        <dbReference type="Rhea" id="RHEA:28487"/>
    </physiologicalReaction>
</comment>
<evidence type="ECO:0000256" key="5">
    <source>
        <dbReference type="ARBA" id="ARBA00022692"/>
    </source>
</evidence>
<evidence type="ECO:0000256" key="4">
    <source>
        <dbReference type="ARBA" id="ARBA00022554"/>
    </source>
</evidence>
<evidence type="ECO:0000256" key="2">
    <source>
        <dbReference type="ARBA" id="ARBA00007049"/>
    </source>
</evidence>
<keyword evidence="4" id="KW-0926">Vacuole</keyword>
<name>A0A5K0WXZ5_9MAGN</name>
<dbReference type="EMBL" id="LR721775">
    <property type="protein sequence ID" value="VVV57373.1"/>
    <property type="molecule type" value="Genomic_DNA"/>
</dbReference>
<dbReference type="GO" id="GO:0005774">
    <property type="term" value="C:vacuolar membrane"/>
    <property type="evidence" value="ECO:0007669"/>
    <property type="project" value="UniProtKB-SubCell"/>
</dbReference>
<comment type="subcellular location">
    <subcellularLocation>
        <location evidence="1">Vacuole membrane</location>
        <topology evidence="1">Multi-pass membrane protein</topology>
    </subcellularLocation>
</comment>
<keyword evidence="3" id="KW-0408">Iron</keyword>
<keyword evidence="5 10" id="KW-0812">Transmembrane</keyword>
<dbReference type="GO" id="GO:0030026">
    <property type="term" value="P:intracellular manganese ion homeostasis"/>
    <property type="evidence" value="ECO:0007669"/>
    <property type="project" value="InterPro"/>
</dbReference>
<evidence type="ECO:0000256" key="7">
    <source>
        <dbReference type="ARBA" id="ARBA00023136"/>
    </source>
</evidence>
<dbReference type="Gramene" id="NC10G0145640.1">
    <property type="protein sequence ID" value="NC10G0145640.1:cds"/>
    <property type="gene ID" value="NC10G0145640"/>
</dbReference>
<accession>A0A5K0WXZ5</accession>
<evidence type="ECO:0000256" key="1">
    <source>
        <dbReference type="ARBA" id="ARBA00004128"/>
    </source>
</evidence>
<evidence type="ECO:0000313" key="11">
    <source>
        <dbReference type="EMBL" id="VVV57373.1"/>
    </source>
</evidence>
<evidence type="ECO:0000256" key="9">
    <source>
        <dbReference type="SAM" id="MobiDB-lite"/>
    </source>
</evidence>
<organism evidence="11">
    <name type="scientific">Nymphaea colorata</name>
    <name type="common">pocket water lily</name>
    <dbReference type="NCBI Taxonomy" id="210225"/>
    <lineage>
        <taxon>Eukaryota</taxon>
        <taxon>Viridiplantae</taxon>
        <taxon>Streptophyta</taxon>
        <taxon>Embryophyta</taxon>
        <taxon>Tracheophyta</taxon>
        <taxon>Spermatophyta</taxon>
        <taxon>Magnoliopsida</taxon>
        <taxon>Nymphaeales</taxon>
        <taxon>Nymphaeaceae</taxon>
        <taxon>Nymphaea</taxon>
    </lineage>
</organism>
<dbReference type="InterPro" id="IPR008217">
    <property type="entry name" value="Ccc1_fam"/>
</dbReference>
<keyword evidence="7 10" id="KW-0472">Membrane</keyword>
<feature type="region of interest" description="Disordered" evidence="9">
    <location>
        <begin position="24"/>
        <end position="45"/>
    </location>
</feature>
<dbReference type="AlphaFoldDB" id="A0A5K0WXZ5"/>
<gene>
    <name evidence="11" type="ORF">NYM_LOCUS4649</name>
</gene>
<evidence type="ECO:0000256" key="6">
    <source>
        <dbReference type="ARBA" id="ARBA00022989"/>
    </source>
</evidence>
<feature type="transmembrane region" description="Helical" evidence="10">
    <location>
        <begin position="49"/>
        <end position="71"/>
    </location>
</feature>
<keyword evidence="3" id="KW-0813">Transport</keyword>
<dbReference type="GO" id="GO:0005384">
    <property type="term" value="F:manganese ion transmembrane transporter activity"/>
    <property type="evidence" value="ECO:0007669"/>
    <property type="project" value="InterPro"/>
</dbReference>
<dbReference type="GO" id="GO:0006826">
    <property type="term" value="P:iron ion transport"/>
    <property type="evidence" value="ECO:0007669"/>
    <property type="project" value="UniProtKB-KW"/>
</dbReference>
<proteinExistence type="inferred from homology"/>
<dbReference type="PANTHER" id="PTHR31851">
    <property type="entry name" value="FE(2+)/MN(2+) TRANSPORTER PCL1"/>
    <property type="match status" value="1"/>
</dbReference>
<keyword evidence="3" id="KW-0410">Iron transport</keyword>
<keyword evidence="6 10" id="KW-1133">Transmembrane helix</keyword>